<evidence type="ECO:0000256" key="5">
    <source>
        <dbReference type="ARBA" id="ARBA00022553"/>
    </source>
</evidence>
<dbReference type="AlphaFoldDB" id="A0A163DWZ1"/>
<evidence type="ECO:0000313" key="17">
    <source>
        <dbReference type="EMBL" id="KZS43478.1"/>
    </source>
</evidence>
<dbReference type="Pfam" id="PF00672">
    <property type="entry name" value="HAMP"/>
    <property type="match status" value="1"/>
</dbReference>
<dbReference type="PANTHER" id="PTHR42713">
    <property type="entry name" value="HISTIDINE KINASE-RELATED"/>
    <property type="match status" value="1"/>
</dbReference>
<dbReference type="SMART" id="SM00387">
    <property type="entry name" value="HATPase_c"/>
    <property type="match status" value="1"/>
</dbReference>
<keyword evidence="11 14" id="KW-1133">Transmembrane helix</keyword>
<dbReference type="InterPro" id="IPR003594">
    <property type="entry name" value="HATPase_dom"/>
</dbReference>
<evidence type="ECO:0000256" key="7">
    <source>
        <dbReference type="ARBA" id="ARBA00022692"/>
    </source>
</evidence>
<evidence type="ECO:0000256" key="6">
    <source>
        <dbReference type="ARBA" id="ARBA00022679"/>
    </source>
</evidence>
<keyword evidence="9" id="KW-0418">Kinase</keyword>
<dbReference type="RefSeq" id="WP_063479907.1">
    <property type="nucleotide sequence ID" value="NZ_CP147845.1"/>
</dbReference>
<feature type="domain" description="Histidine kinase" evidence="15">
    <location>
        <begin position="393"/>
        <end position="586"/>
    </location>
</feature>
<dbReference type="InterPro" id="IPR003660">
    <property type="entry name" value="HAMP_dom"/>
</dbReference>
<dbReference type="GO" id="GO:0005524">
    <property type="term" value="F:ATP binding"/>
    <property type="evidence" value="ECO:0007669"/>
    <property type="project" value="UniProtKB-KW"/>
</dbReference>
<keyword evidence="8" id="KW-0547">Nucleotide-binding</keyword>
<feature type="domain" description="HAMP" evidence="16">
    <location>
        <begin position="320"/>
        <end position="372"/>
    </location>
</feature>
<dbReference type="GeneID" id="97555032"/>
<dbReference type="SMART" id="SM00304">
    <property type="entry name" value="HAMP"/>
    <property type="match status" value="1"/>
</dbReference>
<dbReference type="SUPFAM" id="SSF55874">
    <property type="entry name" value="ATPase domain of HSP90 chaperone/DNA topoisomerase II/histidine kinase"/>
    <property type="match status" value="1"/>
</dbReference>
<keyword evidence="12" id="KW-0902">Two-component regulatory system</keyword>
<evidence type="ECO:0000256" key="8">
    <source>
        <dbReference type="ARBA" id="ARBA00022741"/>
    </source>
</evidence>
<evidence type="ECO:0000259" key="16">
    <source>
        <dbReference type="PROSITE" id="PS50885"/>
    </source>
</evidence>
<reference evidence="17" key="1">
    <citation type="journal article" date="2016" name="Genome Announc.">
        <title>Draft genomes of two strains of Paenibacillus glucanolyticus with capability to degrade lignocellulose.</title>
        <authorList>
            <person name="Mathews S.L."/>
            <person name="Pawlak J."/>
            <person name="Grunden A.M."/>
        </authorList>
    </citation>
    <scope>NUCLEOTIDE SEQUENCE [LARGE SCALE GENOMIC DNA]</scope>
    <source>
        <strain evidence="17">SLM1</strain>
    </source>
</reference>
<dbReference type="InterPro" id="IPR010559">
    <property type="entry name" value="Sig_transdc_His_kin_internal"/>
</dbReference>
<dbReference type="CDD" id="cd12912">
    <property type="entry name" value="PDC2_MCP_like"/>
    <property type="match status" value="1"/>
</dbReference>
<dbReference type="SUPFAM" id="SSF158472">
    <property type="entry name" value="HAMP domain-like"/>
    <property type="match status" value="1"/>
</dbReference>
<gene>
    <name evidence="17" type="ORF">AWU65_25585</name>
</gene>
<dbReference type="Pfam" id="PF02743">
    <property type="entry name" value="dCache_1"/>
    <property type="match status" value="1"/>
</dbReference>
<dbReference type="CDD" id="cd06225">
    <property type="entry name" value="HAMP"/>
    <property type="match status" value="1"/>
</dbReference>
<keyword evidence="7 14" id="KW-0812">Transmembrane</keyword>
<dbReference type="PANTHER" id="PTHR42713:SF2">
    <property type="entry name" value="TWO-COMPONENT SENSOR KINASE YESM"/>
    <property type="match status" value="1"/>
</dbReference>
<evidence type="ECO:0000256" key="13">
    <source>
        <dbReference type="ARBA" id="ARBA00023136"/>
    </source>
</evidence>
<evidence type="ECO:0000256" key="9">
    <source>
        <dbReference type="ARBA" id="ARBA00022777"/>
    </source>
</evidence>
<organism evidence="17 18">
    <name type="scientific">Paenibacillus glucanolyticus</name>
    <dbReference type="NCBI Taxonomy" id="59843"/>
    <lineage>
        <taxon>Bacteria</taxon>
        <taxon>Bacillati</taxon>
        <taxon>Bacillota</taxon>
        <taxon>Bacilli</taxon>
        <taxon>Bacillales</taxon>
        <taxon>Paenibacillaceae</taxon>
        <taxon>Paenibacillus</taxon>
    </lineage>
</organism>
<dbReference type="Proteomes" id="UP000076796">
    <property type="component" value="Unassembled WGS sequence"/>
</dbReference>
<sequence length="598" mass="67572">MKSSQRIKSIQSRIASSFVMLVLFTALLLIFISYRLSESAVRETAESYTSELINQVNANIQTYITGMKDISLATMNNPNVREYLASSEELQPAELAQLKAKISEYFHSIRVSRKDIASINIFGEGGTFISDRTNAELNPYIEVSEQPWYRQAQENKGQTVISSSHVQPVIKGEYRWVVSLSRELSGITPTQGLGILLIDLNFKVINDMLSKLDLGNRGYVFVIDSQGRIVYHPQQQLLYSNLKTERLEQVLQDKQGGFVVKEEGASRIYSIKDTDFGWKIVGVFYENELVDNKKQMQLSFAVAGLLCLGLGVLFSVVISRNLTRPIKKLQEKMMEVEKGNFDIRVPVGHSREISGLARSFNVMVSKVKELMRQIMVEQEFKRKSELNALQAQINPHFLYNTLDSIIWMAESKKHDEVILMTSALARLFRASLSKGKELIPIATEMEHITNYLKIQQMRYQDKIRYTLDMDPELYSYLTLKVLLQPLVENAIYHGIKNKEGPGTITITGAHEDHMIVFQVMDDGIGMDEAKVETLLTSSGGSQSRNSVGIANVHQRIQLYFGADYGLSYTSEPGAGTCVKLLIPAIHAEERREKEGELP</sequence>
<dbReference type="InterPro" id="IPR051552">
    <property type="entry name" value="HptR"/>
</dbReference>
<comment type="subcellular location">
    <subcellularLocation>
        <location evidence="2">Cell membrane</location>
        <topology evidence="2">Multi-pass membrane protein</topology>
    </subcellularLocation>
</comment>
<dbReference type="EMBL" id="LWMH01000002">
    <property type="protein sequence ID" value="KZS43478.1"/>
    <property type="molecule type" value="Genomic_DNA"/>
</dbReference>
<keyword evidence="4" id="KW-1003">Cell membrane</keyword>
<dbReference type="OrthoDB" id="9776552at2"/>
<keyword evidence="10" id="KW-0067">ATP-binding</keyword>
<evidence type="ECO:0000256" key="12">
    <source>
        <dbReference type="ARBA" id="ARBA00023012"/>
    </source>
</evidence>
<dbReference type="InterPro" id="IPR036890">
    <property type="entry name" value="HATPase_C_sf"/>
</dbReference>
<dbReference type="STRING" id="59843.A3958_24200"/>
<comment type="caution">
    <text evidence="17">The sequence shown here is derived from an EMBL/GenBank/DDBJ whole genome shotgun (WGS) entry which is preliminary data.</text>
</comment>
<keyword evidence="13 14" id="KW-0472">Membrane</keyword>
<evidence type="ECO:0000256" key="3">
    <source>
        <dbReference type="ARBA" id="ARBA00012438"/>
    </source>
</evidence>
<comment type="catalytic activity">
    <reaction evidence="1">
        <text>ATP + protein L-histidine = ADP + protein N-phospho-L-histidine.</text>
        <dbReference type="EC" id="2.7.13.3"/>
    </reaction>
</comment>
<dbReference type="InterPro" id="IPR005467">
    <property type="entry name" value="His_kinase_dom"/>
</dbReference>
<dbReference type="EC" id="2.7.13.3" evidence="3"/>
<dbReference type="Pfam" id="PF02518">
    <property type="entry name" value="HATPase_c"/>
    <property type="match status" value="1"/>
</dbReference>
<proteinExistence type="predicted"/>
<keyword evidence="18" id="KW-1185">Reference proteome</keyword>
<dbReference type="InterPro" id="IPR033479">
    <property type="entry name" value="dCache_1"/>
</dbReference>
<dbReference type="GO" id="GO:0000155">
    <property type="term" value="F:phosphorelay sensor kinase activity"/>
    <property type="evidence" value="ECO:0007669"/>
    <property type="project" value="InterPro"/>
</dbReference>
<evidence type="ECO:0000259" key="15">
    <source>
        <dbReference type="PROSITE" id="PS50109"/>
    </source>
</evidence>
<evidence type="ECO:0000256" key="10">
    <source>
        <dbReference type="ARBA" id="ARBA00022840"/>
    </source>
</evidence>
<keyword evidence="6" id="KW-0808">Transferase</keyword>
<dbReference type="Gene3D" id="3.30.450.20">
    <property type="entry name" value="PAS domain"/>
    <property type="match status" value="2"/>
</dbReference>
<evidence type="ECO:0000256" key="4">
    <source>
        <dbReference type="ARBA" id="ARBA00022475"/>
    </source>
</evidence>
<dbReference type="GO" id="GO:0005886">
    <property type="term" value="C:plasma membrane"/>
    <property type="evidence" value="ECO:0007669"/>
    <property type="project" value="UniProtKB-SubCell"/>
</dbReference>
<evidence type="ECO:0000313" key="18">
    <source>
        <dbReference type="Proteomes" id="UP000076796"/>
    </source>
</evidence>
<accession>A0A163DWZ1</accession>
<evidence type="ECO:0000256" key="2">
    <source>
        <dbReference type="ARBA" id="ARBA00004651"/>
    </source>
</evidence>
<dbReference type="Pfam" id="PF06580">
    <property type="entry name" value="His_kinase"/>
    <property type="match status" value="1"/>
</dbReference>
<name>A0A163DWZ1_9BACL</name>
<protein>
    <recommendedName>
        <fullName evidence="3">histidine kinase</fullName>
        <ecNumber evidence="3">2.7.13.3</ecNumber>
    </recommendedName>
</protein>
<dbReference type="Gene3D" id="3.30.565.10">
    <property type="entry name" value="Histidine kinase-like ATPase, C-terminal domain"/>
    <property type="match status" value="1"/>
</dbReference>
<keyword evidence="5" id="KW-0597">Phosphoprotein</keyword>
<evidence type="ECO:0000256" key="14">
    <source>
        <dbReference type="SAM" id="Phobius"/>
    </source>
</evidence>
<dbReference type="PROSITE" id="PS50109">
    <property type="entry name" value="HIS_KIN"/>
    <property type="match status" value="1"/>
</dbReference>
<dbReference type="PROSITE" id="PS50885">
    <property type="entry name" value="HAMP"/>
    <property type="match status" value="1"/>
</dbReference>
<evidence type="ECO:0000256" key="1">
    <source>
        <dbReference type="ARBA" id="ARBA00000085"/>
    </source>
</evidence>
<evidence type="ECO:0000256" key="11">
    <source>
        <dbReference type="ARBA" id="ARBA00022989"/>
    </source>
</evidence>
<dbReference type="Gene3D" id="6.10.340.10">
    <property type="match status" value="1"/>
</dbReference>
<feature type="transmembrane region" description="Helical" evidence="14">
    <location>
        <begin position="298"/>
        <end position="318"/>
    </location>
</feature>